<dbReference type="Proteomes" id="UP001432322">
    <property type="component" value="Unassembled WGS sequence"/>
</dbReference>
<evidence type="ECO:0000313" key="3">
    <source>
        <dbReference type="Proteomes" id="UP001432322"/>
    </source>
</evidence>
<accession>A0AAV5WKL4</accession>
<name>A0AAV5WKL4_9BILA</name>
<keyword evidence="3" id="KW-1185">Reference proteome</keyword>
<protein>
    <submittedName>
        <fullName evidence="2">Uncharacterized protein</fullName>
    </submittedName>
</protein>
<organism evidence="2 3">
    <name type="scientific">Pristionchus fissidentatus</name>
    <dbReference type="NCBI Taxonomy" id="1538716"/>
    <lineage>
        <taxon>Eukaryota</taxon>
        <taxon>Metazoa</taxon>
        <taxon>Ecdysozoa</taxon>
        <taxon>Nematoda</taxon>
        <taxon>Chromadorea</taxon>
        <taxon>Rhabditida</taxon>
        <taxon>Rhabditina</taxon>
        <taxon>Diplogasteromorpha</taxon>
        <taxon>Diplogasteroidea</taxon>
        <taxon>Neodiplogasteridae</taxon>
        <taxon>Pristionchus</taxon>
    </lineage>
</organism>
<dbReference type="EMBL" id="BTSY01000006">
    <property type="protein sequence ID" value="GMT31562.1"/>
    <property type="molecule type" value="Genomic_DNA"/>
</dbReference>
<feature type="chain" id="PRO_5043316206" evidence="1">
    <location>
        <begin position="18"/>
        <end position="203"/>
    </location>
</feature>
<evidence type="ECO:0000256" key="1">
    <source>
        <dbReference type="SAM" id="SignalP"/>
    </source>
</evidence>
<feature type="signal peptide" evidence="1">
    <location>
        <begin position="1"/>
        <end position="17"/>
    </location>
</feature>
<gene>
    <name evidence="2" type="ORF">PFISCL1PPCAC_22859</name>
</gene>
<proteinExistence type="predicted"/>
<comment type="caution">
    <text evidence="2">The sequence shown here is derived from an EMBL/GenBank/DDBJ whole genome shotgun (WGS) entry which is preliminary data.</text>
</comment>
<feature type="non-terminal residue" evidence="2">
    <location>
        <position position="1"/>
    </location>
</feature>
<reference evidence="2" key="1">
    <citation type="submission" date="2023-10" db="EMBL/GenBank/DDBJ databases">
        <title>Genome assembly of Pristionchus species.</title>
        <authorList>
            <person name="Yoshida K."/>
            <person name="Sommer R.J."/>
        </authorList>
    </citation>
    <scope>NUCLEOTIDE SEQUENCE</scope>
    <source>
        <strain evidence="2">RS5133</strain>
    </source>
</reference>
<evidence type="ECO:0000313" key="2">
    <source>
        <dbReference type="EMBL" id="GMT31562.1"/>
    </source>
</evidence>
<sequence length="203" mass="23403">SMRPLLLLLLISTPTFSGPLKQAFDLVIAATNEARLEFPWPWTPRIPHCYKPADDFILSEFDQDLFADEAGLRFSQIKFNNTSIDEPGWVFEKLAPKTCDAIGPHIVKMRKLIGSALDASSRAFYEMFFDRTYSLMIEISHLAERPLAYDETVAIAHKEVATAYAKLPAKSREIIDRFFCVRRTPVNRTRYVTQILSWYKYMV</sequence>
<keyword evidence="1" id="KW-0732">Signal</keyword>
<dbReference type="AlphaFoldDB" id="A0AAV5WKL4"/>